<evidence type="ECO:0000313" key="9">
    <source>
        <dbReference type="Proteomes" id="UP000231586"/>
    </source>
</evidence>
<dbReference type="OrthoDB" id="9802561at2"/>
<dbReference type="RefSeq" id="WP_100349576.1">
    <property type="nucleotide sequence ID" value="NZ_PGTZ01000007.1"/>
</dbReference>
<dbReference type="GO" id="GO:0019288">
    <property type="term" value="P:isopentenyl diphosphate biosynthetic process, methylerythritol 4-phosphate pathway"/>
    <property type="evidence" value="ECO:0007669"/>
    <property type="project" value="UniProtKB-UniRule"/>
</dbReference>
<dbReference type="PANTHER" id="PTHR32125">
    <property type="entry name" value="2-C-METHYL-D-ERYTHRITOL 4-PHOSPHATE CYTIDYLYLTRANSFERASE, CHLOROPLASTIC"/>
    <property type="match status" value="1"/>
</dbReference>
<feature type="site" description="Positions MEP for the nucleophilic attack" evidence="7">
    <location>
        <position position="224"/>
    </location>
</feature>
<evidence type="ECO:0000256" key="3">
    <source>
        <dbReference type="ARBA" id="ARBA00009789"/>
    </source>
</evidence>
<dbReference type="GO" id="GO:0050518">
    <property type="term" value="F:2-C-methyl-D-erythritol 4-phosphate cytidylyltransferase activity"/>
    <property type="evidence" value="ECO:0007669"/>
    <property type="project" value="UniProtKB-UniRule"/>
</dbReference>
<accession>A0A2M8WSV1</accession>
<feature type="site" description="Transition state stabilizer" evidence="7">
    <location>
        <position position="18"/>
    </location>
</feature>
<evidence type="ECO:0000256" key="7">
    <source>
        <dbReference type="HAMAP-Rule" id="MF_00108"/>
    </source>
</evidence>
<dbReference type="InterPro" id="IPR029044">
    <property type="entry name" value="Nucleotide-diphossugar_trans"/>
</dbReference>
<dbReference type="InterPro" id="IPR018294">
    <property type="entry name" value="ISPD_synthase_CS"/>
</dbReference>
<feature type="site" description="Transition state stabilizer" evidence="7">
    <location>
        <position position="25"/>
    </location>
</feature>
<evidence type="ECO:0000256" key="6">
    <source>
        <dbReference type="ARBA" id="ARBA00023229"/>
    </source>
</evidence>
<dbReference type="PANTHER" id="PTHR32125:SF4">
    <property type="entry name" value="2-C-METHYL-D-ERYTHRITOL 4-PHOSPHATE CYTIDYLYLTRANSFERASE, CHLOROPLASTIC"/>
    <property type="match status" value="1"/>
</dbReference>
<evidence type="ECO:0000256" key="5">
    <source>
        <dbReference type="ARBA" id="ARBA00022695"/>
    </source>
</evidence>
<organism evidence="8 9">
    <name type="scientific">Luteimicrobium subarcticum</name>
    <dbReference type="NCBI Taxonomy" id="620910"/>
    <lineage>
        <taxon>Bacteria</taxon>
        <taxon>Bacillati</taxon>
        <taxon>Actinomycetota</taxon>
        <taxon>Actinomycetes</taxon>
        <taxon>Micrococcales</taxon>
        <taxon>Luteimicrobium</taxon>
    </lineage>
</organism>
<name>A0A2M8WSV1_9MICO</name>
<gene>
    <name evidence="7" type="primary">ispD</name>
    <name evidence="8" type="ORF">CLV34_1449</name>
</gene>
<keyword evidence="9" id="KW-1185">Reference proteome</keyword>
<keyword evidence="6 7" id="KW-0414">Isoprene biosynthesis</keyword>
<dbReference type="InterPro" id="IPR050088">
    <property type="entry name" value="IspD/TarI_cytidylyltransf_bact"/>
</dbReference>
<dbReference type="EC" id="2.7.7.60" evidence="7"/>
<evidence type="ECO:0000256" key="4">
    <source>
        <dbReference type="ARBA" id="ARBA00022679"/>
    </source>
</evidence>
<keyword evidence="4 7" id="KW-0808">Transferase</keyword>
<dbReference type="AlphaFoldDB" id="A0A2M8WSV1"/>
<dbReference type="InterPro" id="IPR034683">
    <property type="entry name" value="IspD/TarI"/>
</dbReference>
<dbReference type="Pfam" id="PF01128">
    <property type="entry name" value="IspD"/>
    <property type="match status" value="1"/>
</dbReference>
<dbReference type="Proteomes" id="UP000231586">
    <property type="component" value="Unassembled WGS sequence"/>
</dbReference>
<dbReference type="CDD" id="cd02516">
    <property type="entry name" value="CDP-ME_synthetase"/>
    <property type="match status" value="1"/>
</dbReference>
<comment type="function">
    <text evidence="7">Catalyzes the formation of 4-diphosphocytidyl-2-C-methyl-D-erythritol from CTP and 2-C-methyl-D-erythritol 4-phosphate (MEP).</text>
</comment>
<dbReference type="InterPro" id="IPR001228">
    <property type="entry name" value="IspD"/>
</dbReference>
<reference evidence="8 9" key="1">
    <citation type="submission" date="2017-11" db="EMBL/GenBank/DDBJ databases">
        <title>Genomic Encyclopedia of Archaeal and Bacterial Type Strains, Phase II (KMG-II): From Individual Species to Whole Genera.</title>
        <authorList>
            <person name="Goeker M."/>
        </authorList>
    </citation>
    <scope>NUCLEOTIDE SEQUENCE [LARGE SCALE GENOMIC DNA]</scope>
    <source>
        <strain evidence="8 9">DSM 22413</strain>
    </source>
</reference>
<dbReference type="Gene3D" id="3.90.550.10">
    <property type="entry name" value="Spore Coat Polysaccharide Biosynthesis Protein SpsA, Chain A"/>
    <property type="match status" value="1"/>
</dbReference>
<protein>
    <recommendedName>
        <fullName evidence="7">2-C-methyl-D-erythritol 4-phosphate cytidylyltransferase</fullName>
        <ecNumber evidence="7">2.7.7.60</ecNumber>
    </recommendedName>
    <alternativeName>
        <fullName evidence="7">4-diphosphocytidyl-2C-methyl-D-erythritol synthase</fullName>
    </alternativeName>
    <alternativeName>
        <fullName evidence="7">MEP cytidylyltransferase</fullName>
        <shortName evidence="7">MCT</shortName>
    </alternativeName>
</protein>
<sequence>MTSARPVAVLTAAGSGSRLGADVPKALVPLVGEPLVVHALRALVAAGVEHVVVTAPADHLPAVRAACAVVGGAQVEVVAGGASRQGSVHAGLRALPPGPGDACVLVHDAARPLAPVGLLRRVVAAVCAGHPAVVPALPVTDTVVRVAPERSDDAGERSLGAVDRTTLRAVQTPQGFPRALLVAAHEAAADRAHDEATAATDDAALVAALGHDVLVVPGDPLALKITVRHDLAVARLLLEESR</sequence>
<keyword evidence="5 7" id="KW-0548">Nucleotidyltransferase</keyword>
<dbReference type="PROSITE" id="PS01295">
    <property type="entry name" value="ISPD"/>
    <property type="match status" value="1"/>
</dbReference>
<comment type="pathway">
    <text evidence="2 7">Isoprenoid biosynthesis; isopentenyl diphosphate biosynthesis via DXP pathway; isopentenyl diphosphate from 1-deoxy-D-xylulose 5-phosphate: step 2/6.</text>
</comment>
<comment type="caution">
    <text evidence="8">The sequence shown here is derived from an EMBL/GenBank/DDBJ whole genome shotgun (WGS) entry which is preliminary data.</text>
</comment>
<proteinExistence type="inferred from homology"/>
<evidence type="ECO:0000256" key="1">
    <source>
        <dbReference type="ARBA" id="ARBA00001282"/>
    </source>
</evidence>
<dbReference type="SUPFAM" id="SSF53448">
    <property type="entry name" value="Nucleotide-diphospho-sugar transferases"/>
    <property type="match status" value="1"/>
</dbReference>
<comment type="similarity">
    <text evidence="3 7">Belongs to the IspD/TarI cytidylyltransferase family. IspD subfamily.</text>
</comment>
<dbReference type="HAMAP" id="MF_00108">
    <property type="entry name" value="IspD"/>
    <property type="match status" value="1"/>
</dbReference>
<evidence type="ECO:0000313" key="8">
    <source>
        <dbReference type="EMBL" id="PJI93968.1"/>
    </source>
</evidence>
<dbReference type="EMBL" id="PGTZ01000007">
    <property type="protein sequence ID" value="PJI93968.1"/>
    <property type="molecule type" value="Genomic_DNA"/>
</dbReference>
<feature type="site" description="Positions MEP for the nucleophilic attack" evidence="7">
    <location>
        <position position="164"/>
    </location>
</feature>
<evidence type="ECO:0000256" key="2">
    <source>
        <dbReference type="ARBA" id="ARBA00004787"/>
    </source>
</evidence>
<comment type="catalytic activity">
    <reaction evidence="1 7">
        <text>2-C-methyl-D-erythritol 4-phosphate + CTP + H(+) = 4-CDP-2-C-methyl-D-erythritol + diphosphate</text>
        <dbReference type="Rhea" id="RHEA:13429"/>
        <dbReference type="ChEBI" id="CHEBI:15378"/>
        <dbReference type="ChEBI" id="CHEBI:33019"/>
        <dbReference type="ChEBI" id="CHEBI:37563"/>
        <dbReference type="ChEBI" id="CHEBI:57823"/>
        <dbReference type="ChEBI" id="CHEBI:58262"/>
        <dbReference type="EC" id="2.7.7.60"/>
    </reaction>
</comment>
<dbReference type="UniPathway" id="UPA00056">
    <property type="reaction ID" value="UER00093"/>
</dbReference>
<dbReference type="NCBIfam" id="TIGR00453">
    <property type="entry name" value="ispD"/>
    <property type="match status" value="1"/>
</dbReference>